<dbReference type="EMBL" id="JAACXV010000015">
    <property type="protein sequence ID" value="KAF7287253.1"/>
    <property type="molecule type" value="Genomic_DNA"/>
</dbReference>
<evidence type="ECO:0000313" key="3">
    <source>
        <dbReference type="EMBL" id="KAF7287253.1"/>
    </source>
</evidence>
<keyword evidence="1" id="KW-1133">Transmembrane helix</keyword>
<dbReference type="GO" id="GO:0003824">
    <property type="term" value="F:catalytic activity"/>
    <property type="evidence" value="ECO:0007669"/>
    <property type="project" value="InterPro"/>
</dbReference>
<dbReference type="AlphaFoldDB" id="A0A834IXM6"/>
<dbReference type="Gene3D" id="2.40.33.20">
    <property type="entry name" value="PK beta-barrel domain-like"/>
    <property type="match status" value="1"/>
</dbReference>
<dbReference type="Proteomes" id="UP000625711">
    <property type="component" value="Unassembled WGS sequence"/>
</dbReference>
<accession>A0A834IXM6</accession>
<evidence type="ECO:0000313" key="4">
    <source>
        <dbReference type="Proteomes" id="UP000625711"/>
    </source>
</evidence>
<dbReference type="InterPro" id="IPR005302">
    <property type="entry name" value="MoCF_Sase_C"/>
</dbReference>
<dbReference type="PANTHER" id="PTHR14237:SF19">
    <property type="entry name" value="MITOCHONDRIAL AMIDOXIME REDUCING COMPONENT 1"/>
    <property type="match status" value="1"/>
</dbReference>
<dbReference type="GO" id="GO:0030170">
    <property type="term" value="F:pyridoxal phosphate binding"/>
    <property type="evidence" value="ECO:0007669"/>
    <property type="project" value="InterPro"/>
</dbReference>
<dbReference type="Pfam" id="PF03476">
    <property type="entry name" value="MOSC_N"/>
    <property type="match status" value="1"/>
</dbReference>
<evidence type="ECO:0000259" key="2">
    <source>
        <dbReference type="PROSITE" id="PS51340"/>
    </source>
</evidence>
<sequence>MGLGLKLTVVSLASVLAALGVYFYRNKKKEILIIPWRWEEVGKLTRLNLYPLKSGHRIELNQAEATEFGLRQTKEDEAVFQLRDRCLVVYSESDNEFRTARTYPKMVLIDVSVHDDQYLAVDAPTMRTLYVKIPESDDKSKTLVRLHKGEEITAIDCGDEAASWFSRYILEKDVGLRLGFHDASTRRDITKTHKTILDYYVNLTNYSTGLYSDLTAVLLLSQASIRDLNQRIGGSSVSVDNFRPNVVVDGAQLEAYAEDNWEWIKIGDVVLRNVKECTRCIMTTVNPENASRSSDREPLKTLEKYRMSNGPSSLPTMGINCEVRKSGLIKVGDPVYISKAE</sequence>
<comment type="caution">
    <text evidence="3">The sequence shown here is derived from an EMBL/GenBank/DDBJ whole genome shotgun (WGS) entry which is preliminary data.</text>
</comment>
<dbReference type="SUPFAM" id="SSF141673">
    <property type="entry name" value="MOSC N-terminal domain-like"/>
    <property type="match status" value="1"/>
</dbReference>
<gene>
    <name evidence="3" type="ORF">GWI33_002071</name>
</gene>
<reference evidence="3" key="1">
    <citation type="submission" date="2020-08" db="EMBL/GenBank/DDBJ databases">
        <title>Genome sequencing and assembly of the red palm weevil Rhynchophorus ferrugineus.</title>
        <authorList>
            <person name="Dias G.B."/>
            <person name="Bergman C.M."/>
            <person name="Manee M."/>
        </authorList>
    </citation>
    <scope>NUCLEOTIDE SEQUENCE</scope>
    <source>
        <strain evidence="3">AA-2017</strain>
        <tissue evidence="3">Whole larva</tissue>
    </source>
</reference>
<dbReference type="GO" id="GO:0030151">
    <property type="term" value="F:molybdenum ion binding"/>
    <property type="evidence" value="ECO:0007669"/>
    <property type="project" value="InterPro"/>
</dbReference>
<dbReference type="InterPro" id="IPR005303">
    <property type="entry name" value="MOCOS_middle"/>
</dbReference>
<feature type="domain" description="MOSC" evidence="2">
    <location>
        <begin position="181"/>
        <end position="338"/>
    </location>
</feature>
<dbReference type="PROSITE" id="PS51340">
    <property type="entry name" value="MOSC"/>
    <property type="match status" value="1"/>
</dbReference>
<keyword evidence="1" id="KW-0812">Transmembrane</keyword>
<dbReference type="Pfam" id="PF03473">
    <property type="entry name" value="MOSC"/>
    <property type="match status" value="1"/>
</dbReference>
<keyword evidence="1" id="KW-0472">Membrane</keyword>
<feature type="transmembrane region" description="Helical" evidence="1">
    <location>
        <begin position="6"/>
        <end position="24"/>
    </location>
</feature>
<organism evidence="3 4">
    <name type="scientific">Rhynchophorus ferrugineus</name>
    <name type="common">Red palm weevil</name>
    <name type="synonym">Curculio ferrugineus</name>
    <dbReference type="NCBI Taxonomy" id="354439"/>
    <lineage>
        <taxon>Eukaryota</taxon>
        <taxon>Metazoa</taxon>
        <taxon>Ecdysozoa</taxon>
        <taxon>Arthropoda</taxon>
        <taxon>Hexapoda</taxon>
        <taxon>Insecta</taxon>
        <taxon>Pterygota</taxon>
        <taxon>Neoptera</taxon>
        <taxon>Endopterygota</taxon>
        <taxon>Coleoptera</taxon>
        <taxon>Polyphaga</taxon>
        <taxon>Cucujiformia</taxon>
        <taxon>Curculionidae</taxon>
        <taxon>Dryophthorinae</taxon>
        <taxon>Rhynchophorus</taxon>
    </lineage>
</organism>
<keyword evidence="4" id="KW-1185">Reference proteome</keyword>
<protein>
    <recommendedName>
        <fullName evidence="2">MOSC domain-containing protein</fullName>
    </recommendedName>
</protein>
<dbReference type="SUPFAM" id="SSF50800">
    <property type="entry name" value="PK beta-barrel domain-like"/>
    <property type="match status" value="1"/>
</dbReference>
<dbReference type="InterPro" id="IPR011037">
    <property type="entry name" value="Pyrv_Knase-like_insert_dom_sf"/>
</dbReference>
<proteinExistence type="predicted"/>
<dbReference type="OrthoDB" id="17255at2759"/>
<name>A0A834IXM6_RHYFE</name>
<evidence type="ECO:0000256" key="1">
    <source>
        <dbReference type="SAM" id="Phobius"/>
    </source>
</evidence>
<dbReference type="PANTHER" id="PTHR14237">
    <property type="entry name" value="MOLYBDOPTERIN COFACTOR SULFURASE MOSC"/>
    <property type="match status" value="1"/>
</dbReference>